<dbReference type="InterPro" id="IPR007334">
    <property type="entry name" value="UPF0208"/>
</dbReference>
<organism evidence="10 11">
    <name type="scientific">Psychrosphaera haliotis</name>
    <dbReference type="NCBI Taxonomy" id="555083"/>
    <lineage>
        <taxon>Bacteria</taxon>
        <taxon>Pseudomonadati</taxon>
        <taxon>Pseudomonadota</taxon>
        <taxon>Gammaproteobacteria</taxon>
        <taxon>Alteromonadales</taxon>
        <taxon>Pseudoalteromonadaceae</taxon>
        <taxon>Psychrosphaera</taxon>
    </lineage>
</organism>
<dbReference type="EMBL" id="WOCD01000001">
    <property type="protein sequence ID" value="MUH71053.1"/>
    <property type="molecule type" value="Genomic_DNA"/>
</dbReference>
<keyword evidence="11" id="KW-1185">Reference proteome</keyword>
<feature type="transmembrane region" description="Helical" evidence="9">
    <location>
        <begin position="64"/>
        <end position="83"/>
    </location>
</feature>
<evidence type="ECO:0000256" key="9">
    <source>
        <dbReference type="SAM" id="Phobius"/>
    </source>
</evidence>
<gene>
    <name evidence="10" type="ORF">GNP35_00195</name>
</gene>
<evidence type="ECO:0000256" key="3">
    <source>
        <dbReference type="ARBA" id="ARBA00018831"/>
    </source>
</evidence>
<dbReference type="AlphaFoldDB" id="A0A6N8F463"/>
<keyword evidence="4" id="KW-1003">Cell membrane</keyword>
<sequence length="162" mass="18758">MTILKNTFYKGYLFSQTWPKHEPYLLMFEQTKAIRLTDMSLTAAPAIALITIWLQIYYFGVDSLHSAIAMSIMLLSIPAHGFYQLGQQADTRLPISLQNWYREIENKVQAQHQADLSYYSKDDKKLPPEGWVTNNKVNSRLTFMDLALLLNRLFGGNNKKKH</sequence>
<keyword evidence="5" id="KW-0997">Cell inner membrane</keyword>
<dbReference type="GO" id="GO:0005886">
    <property type="term" value="C:plasma membrane"/>
    <property type="evidence" value="ECO:0007669"/>
    <property type="project" value="UniProtKB-SubCell"/>
</dbReference>
<dbReference type="Proteomes" id="UP000439994">
    <property type="component" value="Unassembled WGS sequence"/>
</dbReference>
<evidence type="ECO:0000313" key="10">
    <source>
        <dbReference type="EMBL" id="MUH71053.1"/>
    </source>
</evidence>
<evidence type="ECO:0000256" key="7">
    <source>
        <dbReference type="ARBA" id="ARBA00022989"/>
    </source>
</evidence>
<evidence type="ECO:0000313" key="11">
    <source>
        <dbReference type="Proteomes" id="UP000439994"/>
    </source>
</evidence>
<accession>A0A6N8F463</accession>
<keyword evidence="8 9" id="KW-0472">Membrane</keyword>
<feature type="transmembrane region" description="Helical" evidence="9">
    <location>
        <begin position="36"/>
        <end position="58"/>
    </location>
</feature>
<evidence type="ECO:0000256" key="1">
    <source>
        <dbReference type="ARBA" id="ARBA00004429"/>
    </source>
</evidence>
<dbReference type="Pfam" id="PF04217">
    <property type="entry name" value="DUF412"/>
    <property type="match status" value="1"/>
</dbReference>
<evidence type="ECO:0000256" key="5">
    <source>
        <dbReference type="ARBA" id="ARBA00022519"/>
    </source>
</evidence>
<keyword evidence="6 9" id="KW-0812">Transmembrane</keyword>
<dbReference type="OrthoDB" id="7066670at2"/>
<proteinExistence type="inferred from homology"/>
<name>A0A6N8F463_9GAMM</name>
<comment type="subcellular location">
    <subcellularLocation>
        <location evidence="1">Cell inner membrane</location>
        <topology evidence="1">Multi-pass membrane protein</topology>
    </subcellularLocation>
</comment>
<keyword evidence="7 9" id="KW-1133">Transmembrane helix</keyword>
<protein>
    <recommendedName>
        <fullName evidence="3">UPF0208 membrane protein YfbV</fullName>
    </recommendedName>
</protein>
<reference evidence="10 11" key="1">
    <citation type="submission" date="2019-11" db="EMBL/GenBank/DDBJ databases">
        <title>P. haliotis isolates from Z. marina roots.</title>
        <authorList>
            <person name="Cohen M."/>
            <person name="Jospin G."/>
            <person name="Eisen J.A."/>
            <person name="Coil D.A."/>
        </authorList>
    </citation>
    <scope>NUCLEOTIDE SEQUENCE [LARGE SCALE GENOMIC DNA]</scope>
    <source>
        <strain evidence="10 11">UCD-MCMsp1aY</strain>
    </source>
</reference>
<evidence type="ECO:0000256" key="4">
    <source>
        <dbReference type="ARBA" id="ARBA00022475"/>
    </source>
</evidence>
<comment type="caution">
    <text evidence="10">The sequence shown here is derived from an EMBL/GenBank/DDBJ whole genome shotgun (WGS) entry which is preliminary data.</text>
</comment>
<evidence type="ECO:0000256" key="2">
    <source>
        <dbReference type="ARBA" id="ARBA00009474"/>
    </source>
</evidence>
<evidence type="ECO:0000256" key="8">
    <source>
        <dbReference type="ARBA" id="ARBA00023136"/>
    </source>
</evidence>
<dbReference type="RefSeq" id="WP_155693446.1">
    <property type="nucleotide sequence ID" value="NZ_WOCD01000001.1"/>
</dbReference>
<comment type="similarity">
    <text evidence="2">Belongs to the UPF0208 family.</text>
</comment>
<evidence type="ECO:0000256" key="6">
    <source>
        <dbReference type="ARBA" id="ARBA00022692"/>
    </source>
</evidence>